<sequence>MAYEDALSLQDRGGAHLSNRTAAPHKAVAKC</sequence>
<reference evidence="2 3" key="1">
    <citation type="submission" date="2020-04" db="EMBL/GenBank/DDBJ databases">
        <authorList>
            <person name="De Canck E."/>
        </authorList>
    </citation>
    <scope>NUCLEOTIDE SEQUENCE [LARGE SCALE GENOMIC DNA]</scope>
    <source>
        <strain evidence="2 3">LMG 29542</strain>
    </source>
</reference>
<name>A0A6J5EF20_9BURK</name>
<feature type="region of interest" description="Disordered" evidence="1">
    <location>
        <begin position="1"/>
        <end position="31"/>
    </location>
</feature>
<organism evidence="2 3">
    <name type="scientific">Paraburkholderia humisilvae</name>
    <dbReference type="NCBI Taxonomy" id="627669"/>
    <lineage>
        <taxon>Bacteria</taxon>
        <taxon>Pseudomonadati</taxon>
        <taxon>Pseudomonadota</taxon>
        <taxon>Betaproteobacteria</taxon>
        <taxon>Burkholderiales</taxon>
        <taxon>Burkholderiaceae</taxon>
        <taxon>Paraburkholderia</taxon>
    </lineage>
</organism>
<gene>
    <name evidence="2" type="ORF">LMG29542_05000</name>
</gene>
<dbReference type="EMBL" id="CADIKH010000025">
    <property type="protein sequence ID" value="CAB3764903.1"/>
    <property type="molecule type" value="Genomic_DNA"/>
</dbReference>
<accession>A0A6J5EF20</accession>
<evidence type="ECO:0000256" key="1">
    <source>
        <dbReference type="SAM" id="MobiDB-lite"/>
    </source>
</evidence>
<keyword evidence="3" id="KW-1185">Reference proteome</keyword>
<evidence type="ECO:0000313" key="2">
    <source>
        <dbReference type="EMBL" id="CAB3764903.1"/>
    </source>
</evidence>
<proteinExistence type="predicted"/>
<protein>
    <submittedName>
        <fullName evidence="2">Uncharacterized protein</fullName>
    </submittedName>
</protein>
<dbReference type="Proteomes" id="UP000494363">
    <property type="component" value="Unassembled WGS sequence"/>
</dbReference>
<dbReference type="AlphaFoldDB" id="A0A6J5EF20"/>
<evidence type="ECO:0000313" key="3">
    <source>
        <dbReference type="Proteomes" id="UP000494363"/>
    </source>
</evidence>